<accession>A0ABX8J8V4</accession>
<gene>
    <name evidence="1" type="ORF">KP004_03550</name>
</gene>
<dbReference type="EMBL" id="CP076723">
    <property type="protein sequence ID" value="QWV94273.1"/>
    <property type="molecule type" value="Genomic_DNA"/>
</dbReference>
<evidence type="ECO:0000313" key="1">
    <source>
        <dbReference type="EMBL" id="QWV94273.1"/>
    </source>
</evidence>
<sequence>MKIKERKTTPAPPGARKAVASILLGCSLVILGHQSADATAINGSSETILRMREGVFDDHLFPLYEYLNLAASDSAGPGTISLEIGGWGRVDLGDRSFEHRTEGDVQYGFLSYRANRGNFTANAGRQWVVEGVATERIDGLYLRTDLLGGFTAAAYVGNPAVIQTDFNGGDLIYGGRLAHTMPKYYSLGISALRTETSGEGIREEEGVDLWLHPVAMLDVTGRSTYNSLTRGWMEHAYTASFTPTDALHVSASLQNVHYEDYFYQVTTNTLSLTNGFIAPGEEMWNVGGSVGFNATKNIGLSAEYNHYEYDLAGGADYYGVTGNFGTTTGFAAGASFHRMDGSNDRLRYNQYRAWATQKFGPADLTLDFFDVDFDGSISGRENTFSLAAAAGYDFSRNLRVAADVDYIRSADFDNELRGLIRLSYAFGVGKEGKQ</sequence>
<evidence type="ECO:0008006" key="3">
    <source>
        <dbReference type="Google" id="ProtNLM"/>
    </source>
</evidence>
<protein>
    <recommendedName>
        <fullName evidence="3">Outer membrane beta-barrel protein</fullName>
    </recommendedName>
</protein>
<dbReference type="Proteomes" id="UP000683557">
    <property type="component" value="Chromosome"/>
</dbReference>
<reference evidence="1 2" key="1">
    <citation type="submission" date="2021-06" db="EMBL/GenBank/DDBJ databases">
        <title>Gemonas diversity in paddy soil.</title>
        <authorList>
            <person name="Liu G."/>
        </authorList>
    </citation>
    <scope>NUCLEOTIDE SEQUENCE [LARGE SCALE GENOMIC DNA]</scope>
    <source>
        <strain evidence="1 2">RG10</strain>
    </source>
</reference>
<proteinExistence type="predicted"/>
<keyword evidence="2" id="KW-1185">Reference proteome</keyword>
<evidence type="ECO:0000313" key="2">
    <source>
        <dbReference type="Proteomes" id="UP000683557"/>
    </source>
</evidence>
<name>A0ABX8J8V4_9BACT</name>
<dbReference type="RefSeq" id="WP_216801010.1">
    <property type="nucleotide sequence ID" value="NZ_CP076723.1"/>
</dbReference>
<organism evidence="1 2">
    <name type="scientific">Geomonas oryzisoli</name>
    <dbReference type="NCBI Taxonomy" id="2847992"/>
    <lineage>
        <taxon>Bacteria</taxon>
        <taxon>Pseudomonadati</taxon>
        <taxon>Thermodesulfobacteriota</taxon>
        <taxon>Desulfuromonadia</taxon>
        <taxon>Geobacterales</taxon>
        <taxon>Geobacteraceae</taxon>
        <taxon>Geomonas</taxon>
    </lineage>
</organism>